<dbReference type="InterPro" id="IPR000058">
    <property type="entry name" value="Znf_AN1"/>
</dbReference>
<evidence type="ECO:0000256" key="5">
    <source>
        <dbReference type="PROSITE-ProRule" id="PRU00449"/>
    </source>
</evidence>
<gene>
    <name evidence="7" type="ORF">HID58_019652</name>
</gene>
<evidence type="ECO:0000259" key="6">
    <source>
        <dbReference type="PROSITE" id="PS51039"/>
    </source>
</evidence>
<dbReference type="InterPro" id="IPR050652">
    <property type="entry name" value="AN1_A20_ZnFinger"/>
</dbReference>
<evidence type="ECO:0000256" key="3">
    <source>
        <dbReference type="ARBA" id="ARBA00022771"/>
    </source>
</evidence>
<dbReference type="SUPFAM" id="SSF118310">
    <property type="entry name" value="AN1-like Zinc finger"/>
    <property type="match status" value="1"/>
</dbReference>
<dbReference type="Pfam" id="PF01428">
    <property type="entry name" value="zf-AN1"/>
    <property type="match status" value="1"/>
</dbReference>
<keyword evidence="2" id="KW-0479">Metal-binding</keyword>
<evidence type="ECO:0000313" key="8">
    <source>
        <dbReference type="Proteomes" id="UP000824890"/>
    </source>
</evidence>
<dbReference type="SMART" id="SM00154">
    <property type="entry name" value="ZnF_AN1"/>
    <property type="match status" value="1"/>
</dbReference>
<feature type="domain" description="AN1-type" evidence="6">
    <location>
        <begin position="51"/>
        <end position="97"/>
    </location>
</feature>
<evidence type="ECO:0000256" key="1">
    <source>
        <dbReference type="ARBA" id="ARBA00003732"/>
    </source>
</evidence>
<protein>
    <recommendedName>
        <fullName evidence="6">AN1-type domain-containing protein</fullName>
    </recommendedName>
</protein>
<evidence type="ECO:0000313" key="7">
    <source>
        <dbReference type="EMBL" id="KAH0927396.1"/>
    </source>
</evidence>
<dbReference type="PANTHER" id="PTHR10634">
    <property type="entry name" value="AN1-TYPE ZINC FINGER PROTEIN"/>
    <property type="match status" value="1"/>
</dbReference>
<organism evidence="7 8">
    <name type="scientific">Brassica napus</name>
    <name type="common">Rape</name>
    <dbReference type="NCBI Taxonomy" id="3708"/>
    <lineage>
        <taxon>Eukaryota</taxon>
        <taxon>Viridiplantae</taxon>
        <taxon>Streptophyta</taxon>
        <taxon>Embryophyta</taxon>
        <taxon>Tracheophyta</taxon>
        <taxon>Spermatophyta</taxon>
        <taxon>Magnoliopsida</taxon>
        <taxon>eudicotyledons</taxon>
        <taxon>Gunneridae</taxon>
        <taxon>Pentapetalae</taxon>
        <taxon>rosids</taxon>
        <taxon>malvids</taxon>
        <taxon>Brassicales</taxon>
        <taxon>Brassicaceae</taxon>
        <taxon>Brassiceae</taxon>
        <taxon>Brassica</taxon>
    </lineage>
</organism>
<accession>A0ABQ8DG26</accession>
<evidence type="ECO:0000256" key="4">
    <source>
        <dbReference type="ARBA" id="ARBA00022833"/>
    </source>
</evidence>
<sequence length="172" mass="19253">MCQKCFNASIAAAGVDSGSTSKRASRSVNLRPSPAKVVIRPREIDPVKRDQQTVNRCSGCRKKVGLTGFRCRCGDLFCSEHRYSDRHECSYDYKTAGREAIARENPVVKAAKMVEVNRLDKLKASIMKEIAFKKQTELGEIYARAPIEIKPDVVPEKIMSLIDSGNTEPLRY</sequence>
<dbReference type="EMBL" id="JAGKQM010000005">
    <property type="protein sequence ID" value="KAH0927396.1"/>
    <property type="molecule type" value="Genomic_DNA"/>
</dbReference>
<comment type="function">
    <text evidence="1">May be involved in environmental stress response.</text>
</comment>
<proteinExistence type="predicted"/>
<name>A0ABQ8DG26_BRANA</name>
<keyword evidence="8" id="KW-1185">Reference proteome</keyword>
<dbReference type="PANTHER" id="PTHR10634:SF22">
    <property type="entry name" value="ZINC FINGER A20 AND AN1 DOMAIN-CONTAINING STRESS-ASSOCIATED PROTEIN 5"/>
    <property type="match status" value="1"/>
</dbReference>
<evidence type="ECO:0000256" key="2">
    <source>
        <dbReference type="ARBA" id="ARBA00022723"/>
    </source>
</evidence>
<dbReference type="Proteomes" id="UP000824890">
    <property type="component" value="Unassembled WGS sequence"/>
</dbReference>
<keyword evidence="3 5" id="KW-0863">Zinc-finger</keyword>
<dbReference type="PROSITE" id="PS51039">
    <property type="entry name" value="ZF_AN1"/>
    <property type="match status" value="1"/>
</dbReference>
<dbReference type="Gene3D" id="4.10.1110.10">
    <property type="entry name" value="AN1-like Zinc finger"/>
    <property type="match status" value="1"/>
</dbReference>
<keyword evidence="4" id="KW-0862">Zinc</keyword>
<comment type="caution">
    <text evidence="7">The sequence shown here is derived from an EMBL/GenBank/DDBJ whole genome shotgun (WGS) entry which is preliminary data.</text>
</comment>
<dbReference type="InterPro" id="IPR035896">
    <property type="entry name" value="AN1-like_Znf"/>
</dbReference>
<reference evidence="7 8" key="1">
    <citation type="submission" date="2021-05" db="EMBL/GenBank/DDBJ databases">
        <title>Genome Assembly of Synthetic Allotetraploid Brassica napus Reveals Homoeologous Exchanges between Subgenomes.</title>
        <authorList>
            <person name="Davis J.T."/>
        </authorList>
    </citation>
    <scope>NUCLEOTIDE SEQUENCE [LARGE SCALE GENOMIC DNA]</scope>
    <source>
        <strain evidence="8">cv. Da-Ae</strain>
        <tissue evidence="7">Seedling</tissue>
    </source>
</reference>